<feature type="transmembrane region" description="Helical" evidence="5">
    <location>
        <begin position="164"/>
        <end position="184"/>
    </location>
</feature>
<dbReference type="Pfam" id="PF13520">
    <property type="entry name" value="AA_permease_2"/>
    <property type="match status" value="1"/>
</dbReference>
<dbReference type="GeneID" id="20197798"/>
<dbReference type="PIRSF" id="PIRSF006060">
    <property type="entry name" value="AA_transporter"/>
    <property type="match status" value="1"/>
</dbReference>
<dbReference type="FunCoup" id="T1EMJ8">
    <property type="interactions" value="106"/>
</dbReference>
<dbReference type="InterPro" id="IPR002293">
    <property type="entry name" value="AA/rel_permease1"/>
</dbReference>
<dbReference type="FunFam" id="1.20.1740.10:FF:000073">
    <property type="entry name" value="Y+L amino acid transporter"/>
    <property type="match status" value="1"/>
</dbReference>
<dbReference type="CTD" id="20197798"/>
<feature type="transmembrane region" description="Helical" evidence="5">
    <location>
        <begin position="359"/>
        <end position="381"/>
    </location>
</feature>
<evidence type="ECO:0000313" key="8">
    <source>
        <dbReference type="Proteomes" id="UP000015101"/>
    </source>
</evidence>
<feature type="transmembrane region" description="Helical" evidence="5">
    <location>
        <begin position="241"/>
        <end position="262"/>
    </location>
</feature>
<dbReference type="InterPro" id="IPR050598">
    <property type="entry name" value="AminoAcid_Transporter"/>
</dbReference>
<feature type="transmembrane region" description="Helical" evidence="5">
    <location>
        <begin position="204"/>
        <end position="220"/>
    </location>
</feature>
<dbReference type="OrthoDB" id="3257095at2759"/>
<reference evidence="6 8" key="2">
    <citation type="journal article" date="2013" name="Nature">
        <title>Insights into bilaterian evolution from three spiralian genomes.</title>
        <authorList>
            <person name="Simakov O."/>
            <person name="Marletaz F."/>
            <person name="Cho S.J."/>
            <person name="Edsinger-Gonzales E."/>
            <person name="Havlak P."/>
            <person name="Hellsten U."/>
            <person name="Kuo D.H."/>
            <person name="Larsson T."/>
            <person name="Lv J."/>
            <person name="Arendt D."/>
            <person name="Savage R."/>
            <person name="Osoegawa K."/>
            <person name="de Jong P."/>
            <person name="Grimwood J."/>
            <person name="Chapman J.A."/>
            <person name="Shapiro H."/>
            <person name="Aerts A."/>
            <person name="Otillar R.P."/>
            <person name="Terry A.Y."/>
            <person name="Boore J.L."/>
            <person name="Grigoriev I.V."/>
            <person name="Lindberg D.R."/>
            <person name="Seaver E.C."/>
            <person name="Weisblat D.A."/>
            <person name="Putnam N.H."/>
            <person name="Rokhsar D.S."/>
        </authorList>
    </citation>
    <scope>NUCLEOTIDE SEQUENCE</scope>
</reference>
<dbReference type="eggNOG" id="KOG1287">
    <property type="taxonomic scope" value="Eukaryota"/>
</dbReference>
<dbReference type="AlphaFoldDB" id="T1EMJ8"/>
<dbReference type="OMA" id="PFWPSCE"/>
<feature type="transmembrane region" description="Helical" evidence="5">
    <location>
        <begin position="21"/>
        <end position="40"/>
    </location>
</feature>
<gene>
    <name evidence="7" type="primary">20197798</name>
    <name evidence="6" type="ORF">HELRODRAFT_158150</name>
</gene>
<reference evidence="7" key="3">
    <citation type="submission" date="2015-06" db="UniProtKB">
        <authorList>
            <consortium name="EnsemblMetazoa"/>
        </authorList>
    </citation>
    <scope>IDENTIFICATION</scope>
</reference>
<dbReference type="EnsemblMetazoa" id="HelroT158150">
    <property type="protein sequence ID" value="HelroP158150"/>
    <property type="gene ID" value="HelroG158150"/>
</dbReference>
<evidence type="ECO:0000256" key="5">
    <source>
        <dbReference type="SAM" id="Phobius"/>
    </source>
</evidence>
<feature type="transmembrane region" description="Helical" evidence="5">
    <location>
        <begin position="134"/>
        <end position="157"/>
    </location>
</feature>
<feature type="transmembrane region" description="Helical" evidence="5">
    <location>
        <begin position="393"/>
        <end position="416"/>
    </location>
</feature>
<dbReference type="GO" id="GO:0003333">
    <property type="term" value="P:amino acid transmembrane transport"/>
    <property type="evidence" value="ECO:0000318"/>
    <property type="project" value="GO_Central"/>
</dbReference>
<dbReference type="GO" id="GO:0015179">
    <property type="term" value="F:L-amino acid transmembrane transporter activity"/>
    <property type="evidence" value="ECO:0000318"/>
    <property type="project" value="GO_Central"/>
</dbReference>
<organism evidence="7 8">
    <name type="scientific">Helobdella robusta</name>
    <name type="common">Californian leech</name>
    <dbReference type="NCBI Taxonomy" id="6412"/>
    <lineage>
        <taxon>Eukaryota</taxon>
        <taxon>Metazoa</taxon>
        <taxon>Spiralia</taxon>
        <taxon>Lophotrochozoa</taxon>
        <taxon>Annelida</taxon>
        <taxon>Clitellata</taxon>
        <taxon>Hirudinea</taxon>
        <taxon>Rhynchobdellida</taxon>
        <taxon>Glossiphoniidae</taxon>
        <taxon>Helobdella</taxon>
    </lineage>
</organism>
<dbReference type="PANTHER" id="PTHR11785:SF528">
    <property type="entry name" value="AMINO ACID TRANSPORTER PROTEIN JHI-21"/>
    <property type="match status" value="1"/>
</dbReference>
<evidence type="ECO:0008006" key="9">
    <source>
        <dbReference type="Google" id="ProtNLM"/>
    </source>
</evidence>
<feature type="transmembrane region" description="Helical" evidence="5">
    <location>
        <begin position="96"/>
        <end position="122"/>
    </location>
</feature>
<evidence type="ECO:0000313" key="6">
    <source>
        <dbReference type="EMBL" id="ESN89833.1"/>
    </source>
</evidence>
<feature type="transmembrane region" description="Helical" evidence="5">
    <location>
        <begin position="333"/>
        <end position="353"/>
    </location>
</feature>
<evidence type="ECO:0000256" key="3">
    <source>
        <dbReference type="ARBA" id="ARBA00022989"/>
    </source>
</evidence>
<dbReference type="GO" id="GO:0016020">
    <property type="term" value="C:membrane"/>
    <property type="evidence" value="ECO:0007669"/>
    <property type="project" value="UniProtKB-SubCell"/>
</dbReference>
<dbReference type="Proteomes" id="UP000015101">
    <property type="component" value="Unassembled WGS sequence"/>
</dbReference>
<dbReference type="PANTHER" id="PTHR11785">
    <property type="entry name" value="AMINO ACID TRANSPORTER"/>
    <property type="match status" value="1"/>
</dbReference>
<dbReference type="EMBL" id="AMQM01008586">
    <property type="status" value="NOT_ANNOTATED_CDS"/>
    <property type="molecule type" value="Genomic_DNA"/>
</dbReference>
<dbReference type="InParanoid" id="T1EMJ8"/>
<evidence type="ECO:0000313" key="7">
    <source>
        <dbReference type="EnsemblMetazoa" id="HelroP158150"/>
    </source>
</evidence>
<dbReference type="KEGG" id="hro:HELRODRAFT_158150"/>
<feature type="transmembrane region" description="Helical" evidence="5">
    <location>
        <begin position="422"/>
        <end position="441"/>
    </location>
</feature>
<keyword evidence="8" id="KW-1185">Reference proteome</keyword>
<feature type="transmembrane region" description="Helical" evidence="5">
    <location>
        <begin position="52"/>
        <end position="76"/>
    </location>
</feature>
<evidence type="ECO:0000256" key="2">
    <source>
        <dbReference type="ARBA" id="ARBA00022692"/>
    </source>
</evidence>
<name>T1EMJ8_HELRO</name>
<keyword evidence="4 5" id="KW-0472">Membrane</keyword>
<keyword evidence="2 5" id="KW-0812">Transmembrane</keyword>
<evidence type="ECO:0000256" key="4">
    <source>
        <dbReference type="ARBA" id="ARBA00023136"/>
    </source>
</evidence>
<dbReference type="RefSeq" id="XP_009032063.1">
    <property type="nucleotide sequence ID" value="XM_009033815.1"/>
</dbReference>
<dbReference type="HOGENOM" id="CLU_007946_3_0_1"/>
<sequence>MAPQIEGPIALKQTLGLHHGVAMIIGGIIGSGIFVSPKGVLQEVGSVGGSLIVWVVCGIFSFFGAICYAELGTSVLKSGADYAYIREAYGKLPGFLYLWMALVIINPTGNAITSLTFSYYILQPIFPNCEPPDAAVRLIAAIAIMFLTFINCINVNWVAKLQNVFTVTKLLALVTIIIIGIIRICQSHTDYLVDAFSDTKTNPGAIALAVYSGLFSYSGWNYLNFVTEEIKNPYKNLPRAIWLSMPIVTIVYTFTNVAYFTVLSPQQLLDSNAVAVSFADQVLGVMSWVMPLFVAASTFGALNCCIFATSRLTFVGAREGLLPNSVALINTKLFTPITALVFGCFISLAMLISKDVYVLINYTSFVESLTTAVSVSGLLYLRWKRPDIDRPIRVSLFFPIIYMLLVTFLLIVPLIYNASECLIGLLMMTAGIPVYILFVAWQNKPQSWKNFTAGLRCDGCARLF</sequence>
<proteinExistence type="predicted"/>
<keyword evidence="3 5" id="KW-1133">Transmembrane helix</keyword>
<feature type="transmembrane region" description="Helical" evidence="5">
    <location>
        <begin position="288"/>
        <end position="312"/>
    </location>
</feature>
<reference evidence="8" key="1">
    <citation type="submission" date="2012-12" db="EMBL/GenBank/DDBJ databases">
        <authorList>
            <person name="Hellsten U."/>
            <person name="Grimwood J."/>
            <person name="Chapman J.A."/>
            <person name="Shapiro H."/>
            <person name="Aerts A."/>
            <person name="Otillar R.P."/>
            <person name="Terry A.Y."/>
            <person name="Boore J.L."/>
            <person name="Simakov O."/>
            <person name="Marletaz F."/>
            <person name="Cho S.-J."/>
            <person name="Edsinger-Gonzales E."/>
            <person name="Havlak P."/>
            <person name="Kuo D.-H."/>
            <person name="Larsson T."/>
            <person name="Lv J."/>
            <person name="Arendt D."/>
            <person name="Savage R."/>
            <person name="Osoegawa K."/>
            <person name="de Jong P."/>
            <person name="Lindberg D.R."/>
            <person name="Seaver E.C."/>
            <person name="Weisblat D.A."/>
            <person name="Putnam N.H."/>
            <person name="Grigoriev I.V."/>
            <person name="Rokhsar D.S."/>
        </authorList>
    </citation>
    <scope>NUCLEOTIDE SEQUENCE</scope>
</reference>
<protein>
    <recommendedName>
        <fullName evidence="9">Amino acid permease/ SLC12A domain-containing protein</fullName>
    </recommendedName>
</protein>
<comment type="subcellular location">
    <subcellularLocation>
        <location evidence="1">Membrane</location>
        <topology evidence="1">Multi-pass membrane protein</topology>
    </subcellularLocation>
</comment>
<dbReference type="EMBL" id="KB097798">
    <property type="protein sequence ID" value="ESN89833.1"/>
    <property type="molecule type" value="Genomic_DNA"/>
</dbReference>
<evidence type="ECO:0000256" key="1">
    <source>
        <dbReference type="ARBA" id="ARBA00004141"/>
    </source>
</evidence>
<accession>T1EMJ8</accession>
<dbReference type="Gene3D" id="1.20.1740.10">
    <property type="entry name" value="Amino acid/polyamine transporter I"/>
    <property type="match status" value="1"/>
</dbReference>
<dbReference type="STRING" id="6412.T1EMJ8"/>